<gene>
    <name evidence="4" type="ORF">GCM10009559_41580</name>
</gene>
<reference evidence="4 5" key="1">
    <citation type="journal article" date="2019" name="Int. J. Syst. Evol. Microbiol.">
        <title>The Global Catalogue of Microorganisms (GCM) 10K type strain sequencing project: providing services to taxonomists for standard genome sequencing and annotation.</title>
        <authorList>
            <consortium name="The Broad Institute Genomics Platform"/>
            <consortium name="The Broad Institute Genome Sequencing Center for Infectious Disease"/>
            <person name="Wu L."/>
            <person name="Ma J."/>
        </authorList>
    </citation>
    <scope>NUCLEOTIDE SEQUENCE [LARGE SCALE GENOMIC DNA]</scope>
    <source>
        <strain evidence="4 5">JCM 11117</strain>
    </source>
</reference>
<comment type="similarity">
    <text evidence="1">Belongs to the universal stress protein A family.</text>
</comment>
<dbReference type="Gene3D" id="3.40.50.620">
    <property type="entry name" value="HUPs"/>
    <property type="match status" value="1"/>
</dbReference>
<dbReference type="CDD" id="cd00293">
    <property type="entry name" value="USP-like"/>
    <property type="match status" value="1"/>
</dbReference>
<dbReference type="InterPro" id="IPR014729">
    <property type="entry name" value="Rossmann-like_a/b/a_fold"/>
</dbReference>
<evidence type="ECO:0000313" key="4">
    <source>
        <dbReference type="EMBL" id="GAA0944258.1"/>
    </source>
</evidence>
<keyword evidence="5" id="KW-1185">Reference proteome</keyword>
<dbReference type="Pfam" id="PF00582">
    <property type="entry name" value="Usp"/>
    <property type="match status" value="1"/>
</dbReference>
<evidence type="ECO:0000259" key="3">
    <source>
        <dbReference type="Pfam" id="PF00582"/>
    </source>
</evidence>
<dbReference type="Proteomes" id="UP001499967">
    <property type="component" value="Unassembled WGS sequence"/>
</dbReference>
<dbReference type="PANTHER" id="PTHR46268:SF6">
    <property type="entry name" value="UNIVERSAL STRESS PROTEIN UP12"/>
    <property type="match status" value="1"/>
</dbReference>
<name>A0ABN1QLP1_9PSEU</name>
<dbReference type="SUPFAM" id="SSF52402">
    <property type="entry name" value="Adenine nucleotide alpha hydrolases-like"/>
    <property type="match status" value="1"/>
</dbReference>
<comment type="caution">
    <text evidence="4">The sequence shown here is derived from an EMBL/GenBank/DDBJ whole genome shotgun (WGS) entry which is preliminary data.</text>
</comment>
<feature type="region of interest" description="Disordered" evidence="2">
    <location>
        <begin position="155"/>
        <end position="186"/>
    </location>
</feature>
<dbReference type="PANTHER" id="PTHR46268">
    <property type="entry name" value="STRESS RESPONSE PROTEIN NHAX"/>
    <property type="match status" value="1"/>
</dbReference>
<protein>
    <recommendedName>
        <fullName evidence="3">UspA domain-containing protein</fullName>
    </recommendedName>
</protein>
<dbReference type="InterPro" id="IPR006016">
    <property type="entry name" value="UspA"/>
</dbReference>
<dbReference type="RefSeq" id="WP_343943156.1">
    <property type="nucleotide sequence ID" value="NZ_BAAAHP010000117.1"/>
</dbReference>
<evidence type="ECO:0000313" key="5">
    <source>
        <dbReference type="Proteomes" id="UP001499967"/>
    </source>
</evidence>
<evidence type="ECO:0000256" key="2">
    <source>
        <dbReference type="SAM" id="MobiDB-lite"/>
    </source>
</evidence>
<feature type="domain" description="UspA" evidence="3">
    <location>
        <begin position="23"/>
        <end position="159"/>
    </location>
</feature>
<dbReference type="EMBL" id="BAAAHP010000117">
    <property type="protein sequence ID" value="GAA0944258.1"/>
    <property type="molecule type" value="Genomic_DNA"/>
</dbReference>
<accession>A0ABN1QLP1</accession>
<evidence type="ECO:0000256" key="1">
    <source>
        <dbReference type="ARBA" id="ARBA00008791"/>
    </source>
</evidence>
<sequence length="186" mass="20172">MSETLERPTNATAEPSRTPTATLVVGHRHGSSDDRALTVAADLGRRLDARLHVVHVVVLADYPVDPDAADWDERGEQTLAEERHHVEAALVRTGLRWSYESCKGAPATALAHAAVERDALLIVVGTRGAGLRATLSRFARPSVSHALVERQDRPVLVVPPLRGDRRARPGSTHGNPRPQRRTPGPP</sequence>
<organism evidence="4 5">
    <name type="scientific">Pseudonocardia zijingensis</name>
    <dbReference type="NCBI Taxonomy" id="153376"/>
    <lineage>
        <taxon>Bacteria</taxon>
        <taxon>Bacillati</taxon>
        <taxon>Actinomycetota</taxon>
        <taxon>Actinomycetes</taxon>
        <taxon>Pseudonocardiales</taxon>
        <taxon>Pseudonocardiaceae</taxon>
        <taxon>Pseudonocardia</taxon>
    </lineage>
</organism>
<proteinExistence type="inferred from homology"/>